<feature type="compositionally biased region" description="Basic and acidic residues" evidence="1">
    <location>
        <begin position="817"/>
        <end position="837"/>
    </location>
</feature>
<dbReference type="PROSITE" id="PS00141">
    <property type="entry name" value="ASP_PROTEASE"/>
    <property type="match status" value="1"/>
</dbReference>
<comment type="caution">
    <text evidence="2">The sequence shown here is derived from an EMBL/GenBank/DDBJ whole genome shotgun (WGS) entry which is preliminary data.</text>
</comment>
<feature type="compositionally biased region" description="Acidic residues" evidence="1">
    <location>
        <begin position="418"/>
        <end position="427"/>
    </location>
</feature>
<feature type="compositionally biased region" description="Basic and acidic residues" evidence="1">
    <location>
        <begin position="18"/>
        <end position="30"/>
    </location>
</feature>
<feature type="compositionally biased region" description="Basic and acidic residues" evidence="1">
    <location>
        <begin position="697"/>
        <end position="722"/>
    </location>
</feature>
<dbReference type="GO" id="GO:0006508">
    <property type="term" value="P:proteolysis"/>
    <property type="evidence" value="ECO:0007669"/>
    <property type="project" value="InterPro"/>
</dbReference>
<feature type="region of interest" description="Disordered" evidence="1">
    <location>
        <begin position="334"/>
        <end position="452"/>
    </location>
</feature>
<feature type="compositionally biased region" description="Polar residues" evidence="1">
    <location>
        <begin position="383"/>
        <end position="400"/>
    </location>
</feature>
<dbReference type="InterPro" id="IPR001969">
    <property type="entry name" value="Aspartic_peptidase_AS"/>
</dbReference>
<feature type="compositionally biased region" description="Basic and acidic residues" evidence="1">
    <location>
        <begin position="338"/>
        <end position="360"/>
    </location>
</feature>
<organism evidence="2 3">
    <name type="scientific">Chara braunii</name>
    <name type="common">Braun's stonewort</name>
    <dbReference type="NCBI Taxonomy" id="69332"/>
    <lineage>
        <taxon>Eukaryota</taxon>
        <taxon>Viridiplantae</taxon>
        <taxon>Streptophyta</taxon>
        <taxon>Charophyceae</taxon>
        <taxon>Charales</taxon>
        <taxon>Characeae</taxon>
        <taxon>Chara</taxon>
    </lineage>
</organism>
<evidence type="ECO:0000313" key="2">
    <source>
        <dbReference type="EMBL" id="GBG65792.1"/>
    </source>
</evidence>
<feature type="compositionally biased region" description="Basic and acidic residues" evidence="1">
    <location>
        <begin position="734"/>
        <end position="746"/>
    </location>
</feature>
<evidence type="ECO:0008006" key="4">
    <source>
        <dbReference type="Google" id="ProtNLM"/>
    </source>
</evidence>
<feature type="compositionally biased region" description="Acidic residues" evidence="1">
    <location>
        <begin position="115"/>
        <end position="126"/>
    </location>
</feature>
<feature type="compositionally biased region" description="Basic and acidic residues" evidence="1">
    <location>
        <begin position="428"/>
        <end position="452"/>
    </location>
</feature>
<reference evidence="2 3" key="1">
    <citation type="journal article" date="2018" name="Cell">
        <title>The Chara Genome: Secondary Complexity and Implications for Plant Terrestrialization.</title>
        <authorList>
            <person name="Nishiyama T."/>
            <person name="Sakayama H."/>
            <person name="Vries J.D."/>
            <person name="Buschmann H."/>
            <person name="Saint-Marcoux D."/>
            <person name="Ullrich K.K."/>
            <person name="Haas F.B."/>
            <person name="Vanderstraeten L."/>
            <person name="Becker D."/>
            <person name="Lang D."/>
            <person name="Vosolsobe S."/>
            <person name="Rombauts S."/>
            <person name="Wilhelmsson P.K.I."/>
            <person name="Janitza P."/>
            <person name="Kern R."/>
            <person name="Heyl A."/>
            <person name="Rumpler F."/>
            <person name="Villalobos L.I.A.C."/>
            <person name="Clay J.M."/>
            <person name="Skokan R."/>
            <person name="Toyoda A."/>
            <person name="Suzuki Y."/>
            <person name="Kagoshima H."/>
            <person name="Schijlen E."/>
            <person name="Tajeshwar N."/>
            <person name="Catarino B."/>
            <person name="Hetherington A.J."/>
            <person name="Saltykova A."/>
            <person name="Bonnot C."/>
            <person name="Breuninger H."/>
            <person name="Symeonidi A."/>
            <person name="Radhakrishnan G.V."/>
            <person name="Van Nieuwerburgh F."/>
            <person name="Deforce D."/>
            <person name="Chang C."/>
            <person name="Karol K.G."/>
            <person name="Hedrich R."/>
            <person name="Ulvskov P."/>
            <person name="Glockner G."/>
            <person name="Delwiche C.F."/>
            <person name="Petrasek J."/>
            <person name="Van de Peer Y."/>
            <person name="Friml J."/>
            <person name="Beilby M."/>
            <person name="Dolan L."/>
            <person name="Kohara Y."/>
            <person name="Sugano S."/>
            <person name="Fujiyama A."/>
            <person name="Delaux P.-M."/>
            <person name="Quint M."/>
            <person name="TheiBen G."/>
            <person name="Hagemann M."/>
            <person name="Harholt J."/>
            <person name="Dunand C."/>
            <person name="Zachgo S."/>
            <person name="Langdale J."/>
            <person name="Maumus F."/>
            <person name="Straeten D.V.D."/>
            <person name="Gould S.B."/>
            <person name="Rensing S.A."/>
        </authorList>
    </citation>
    <scope>NUCLEOTIDE SEQUENCE [LARGE SCALE GENOMIC DNA]</scope>
    <source>
        <strain evidence="2 3">S276</strain>
    </source>
</reference>
<feature type="region of interest" description="Disordered" evidence="1">
    <location>
        <begin position="954"/>
        <end position="1001"/>
    </location>
</feature>
<name>A0A388K6W4_CHABU</name>
<feature type="compositionally biased region" description="Basic and acidic residues" evidence="1">
    <location>
        <begin position="44"/>
        <end position="63"/>
    </location>
</feature>
<feature type="compositionally biased region" description="Basic and acidic residues" evidence="1">
    <location>
        <begin position="968"/>
        <end position="991"/>
    </location>
</feature>
<feature type="compositionally biased region" description="Basic and acidic residues" evidence="1">
    <location>
        <begin position="74"/>
        <end position="94"/>
    </location>
</feature>
<accession>A0A388K6W4</accession>
<feature type="region of interest" description="Disordered" evidence="1">
    <location>
        <begin position="693"/>
        <end position="746"/>
    </location>
</feature>
<dbReference type="AlphaFoldDB" id="A0A388K6W4"/>
<keyword evidence="3" id="KW-1185">Reference proteome</keyword>
<proteinExistence type="predicted"/>
<gene>
    <name evidence="2" type="ORF">CBR_g53761</name>
</gene>
<sequence length="1019" mass="115450">MVHRRMCKSWSKVTVPSSERDISTLKERTESPPSTPVGGKRRRGAENRPPRAPEKKSSDDRSATTHRSSRKRISYKDERPVETIDLRGSDDRHSTPQAEEEEEHDRSTPEKSDGAEDEEGGNEGDDSGPSRGQSQDTDEDDNSDGKSASQSTGEDRSAASEGDDSPSPSRTLRSEGERQARNGSDTEEPVGDRQIVQHVSATGKVGLSDAVRFQRILKYVLHGHHQEVEKVVNAANGSWARFKDGMQRKSRLGDDLLTTADLEAMNRDDFTKVGAFVQEFKKKARKVPGIYEEAQCAIFLRLLTASEVAEMISHGGGSAKLTWATIDKGVEEGSLDQAKAKEERTGCDSFRDPGSEEDWRPGVVTVGSSPRSGMMVRPPTAQGRMTQVARTRGQTKASASQEPPQKEPEPEKRKEAIEVEDAEEEDKQDERLRQEEDQRAEQRAKKREAREEAEPILRNVAPKKKKYVVRLEEGFDVERVIDRLLEDHNDLMTLKEILSSAPKLRDGLKGRLSQRVVPSVHLSSKCAAMVDTGAEMNIIREADALRFGLEISLLNPAENEDVVPESQDDEFEEGKIKKAFRAEEYDGIYLELGLLLLCEMRDRDASERAQKIRDLYLELGPSPVGPDGRPIRLEIGNVEDLIPAFEQFMHDQRILRDEWARTLPLWTRKAERPLARQIRDMARDWESCRAHLRQAFRRPEPPQPKVERWQRSKRQRDPEPREAMLSQGGRKAPARREEESVPLEEERGAYPECGIDPVVFQRFTGVELSRSPQHAREEVAPSRGSLQELEAHLDISQWRESPTSEGCGEPAEEVQQEEAHEPERETRQSAEKQRAMEEVIEVEEDTPPKAHAAELGPEIVREIAREEEEPRQEEISSPPPEEEDTPPKAHAAELGPEIVREIAREEEEPRQEEISSPPPEVIFSQGARMEMERERTDWRREVISTIDRYLAAHEQEHPGIEEPVPMEPPREPHQPEREAGAEISGRADHRTRGTVPAGETYEGKWARVGKRVEEIWRER</sequence>
<dbReference type="GO" id="GO:0004190">
    <property type="term" value="F:aspartic-type endopeptidase activity"/>
    <property type="evidence" value="ECO:0007669"/>
    <property type="project" value="InterPro"/>
</dbReference>
<feature type="region of interest" description="Disordered" evidence="1">
    <location>
        <begin position="1"/>
        <end position="194"/>
    </location>
</feature>
<dbReference type="Proteomes" id="UP000265515">
    <property type="component" value="Unassembled WGS sequence"/>
</dbReference>
<feature type="region of interest" description="Disordered" evidence="1">
    <location>
        <begin position="797"/>
        <end position="934"/>
    </location>
</feature>
<protein>
    <recommendedName>
        <fullName evidence="4">Peptidase A2 domain-containing protein</fullName>
    </recommendedName>
</protein>
<evidence type="ECO:0000256" key="1">
    <source>
        <dbReference type="SAM" id="MobiDB-lite"/>
    </source>
</evidence>
<feature type="compositionally biased region" description="Basic and acidic residues" evidence="1">
    <location>
        <begin position="104"/>
        <end position="114"/>
    </location>
</feature>
<dbReference type="Gramene" id="GBG65792">
    <property type="protein sequence ID" value="GBG65792"/>
    <property type="gene ID" value="CBR_g53761"/>
</dbReference>
<dbReference type="EMBL" id="BFEA01000066">
    <property type="protein sequence ID" value="GBG65792.1"/>
    <property type="molecule type" value="Genomic_DNA"/>
</dbReference>
<evidence type="ECO:0000313" key="3">
    <source>
        <dbReference type="Proteomes" id="UP000265515"/>
    </source>
</evidence>
<feature type="compositionally biased region" description="Basic and acidic residues" evidence="1">
    <location>
        <begin position="404"/>
        <end position="417"/>
    </location>
</feature>